<dbReference type="EMBL" id="QFQJ01000099">
    <property type="protein sequence ID" value="PZQ86239.1"/>
    <property type="molecule type" value="Genomic_DNA"/>
</dbReference>
<sequence length="66" mass="7970">MFIRKMINLSRWSEYLNKNVKSNVFMQEIDSFSVIYIDFFSRLSIDTGSSNFMQENRRNKSFQKVC</sequence>
<evidence type="ECO:0000313" key="1">
    <source>
        <dbReference type="EMBL" id="PZQ86239.1"/>
    </source>
</evidence>
<accession>A0A2W5RBN2</accession>
<dbReference type="AlphaFoldDB" id="A0A2W5RBN2"/>
<evidence type="ECO:0000313" key="2">
    <source>
        <dbReference type="Proteomes" id="UP000249282"/>
    </source>
</evidence>
<dbReference type="Proteomes" id="UP000249282">
    <property type="component" value="Unassembled WGS sequence"/>
</dbReference>
<gene>
    <name evidence="1" type="ORF">DI542_14690</name>
</gene>
<reference evidence="1 2" key="1">
    <citation type="submission" date="2017-11" db="EMBL/GenBank/DDBJ databases">
        <title>Infants hospitalized years apart are colonized by the same room-sourced microbial strains.</title>
        <authorList>
            <person name="Brooks B."/>
            <person name="Olm M.R."/>
            <person name="Firek B.A."/>
            <person name="Baker R."/>
            <person name="Thomas B.C."/>
            <person name="Morowitz M.J."/>
            <person name="Banfield J.F."/>
        </authorList>
    </citation>
    <scope>NUCLEOTIDE SEQUENCE [LARGE SCALE GENOMIC DNA]</scope>
    <source>
        <strain evidence="1">S2_003_000_R3_20</strain>
    </source>
</reference>
<comment type="caution">
    <text evidence="1">The sequence shown here is derived from an EMBL/GenBank/DDBJ whole genome shotgun (WGS) entry which is preliminary data.</text>
</comment>
<name>A0A2W5RBN2_ACIJO</name>
<organism evidence="1 2">
    <name type="scientific">Acinetobacter johnsonii</name>
    <dbReference type="NCBI Taxonomy" id="40214"/>
    <lineage>
        <taxon>Bacteria</taxon>
        <taxon>Pseudomonadati</taxon>
        <taxon>Pseudomonadota</taxon>
        <taxon>Gammaproteobacteria</taxon>
        <taxon>Moraxellales</taxon>
        <taxon>Moraxellaceae</taxon>
        <taxon>Acinetobacter</taxon>
    </lineage>
</organism>
<proteinExistence type="predicted"/>
<protein>
    <submittedName>
        <fullName evidence="1">Uncharacterized protein</fullName>
    </submittedName>
</protein>